<comment type="caution">
    <text evidence="2">The sequence shown here is derived from an EMBL/GenBank/DDBJ whole genome shotgun (WGS) entry which is preliminary data.</text>
</comment>
<feature type="transmembrane region" description="Helical" evidence="1">
    <location>
        <begin position="64"/>
        <end position="86"/>
    </location>
</feature>
<keyword evidence="1" id="KW-0472">Membrane</keyword>
<organism evidence="2 3">
    <name type="scientific">Limnobacter litoralis</name>
    <dbReference type="NCBI Taxonomy" id="481366"/>
    <lineage>
        <taxon>Bacteria</taxon>
        <taxon>Pseudomonadati</taxon>
        <taxon>Pseudomonadota</taxon>
        <taxon>Betaproteobacteria</taxon>
        <taxon>Burkholderiales</taxon>
        <taxon>Burkholderiaceae</taxon>
        <taxon>Limnobacter</taxon>
    </lineage>
</organism>
<accession>A0ABQ5YPD7</accession>
<evidence type="ECO:0008006" key="4">
    <source>
        <dbReference type="Google" id="ProtNLM"/>
    </source>
</evidence>
<evidence type="ECO:0000313" key="2">
    <source>
        <dbReference type="EMBL" id="GLR25660.1"/>
    </source>
</evidence>
<proteinExistence type="predicted"/>
<name>A0ABQ5YPD7_9BURK</name>
<protein>
    <recommendedName>
        <fullName evidence="4">DUF1003 domain-containing protein</fullName>
    </recommendedName>
</protein>
<keyword evidence="3" id="KW-1185">Reference proteome</keyword>
<gene>
    <name evidence="2" type="ORF">GCM10007875_07480</name>
</gene>
<feature type="transmembrane region" description="Helical" evidence="1">
    <location>
        <begin position="27"/>
        <end position="44"/>
    </location>
</feature>
<dbReference type="Proteomes" id="UP001156664">
    <property type="component" value="Unassembled WGS sequence"/>
</dbReference>
<keyword evidence="1" id="KW-1133">Transmembrane helix</keyword>
<evidence type="ECO:0000313" key="3">
    <source>
        <dbReference type="Proteomes" id="UP001156664"/>
    </source>
</evidence>
<keyword evidence="1" id="KW-0812">Transmembrane</keyword>
<evidence type="ECO:0000256" key="1">
    <source>
        <dbReference type="SAM" id="Phobius"/>
    </source>
</evidence>
<sequence length="153" mass="17405">MDATELHRTKVTDIAFRDPLSEETRKVRTHLLFVGVLAVLVKTYDLKLSKAPWLEFDIPTNAPQLLHGALSAVLCYLLFVFTLYAWQDFRRWRLAGKLHLVYGSFDLILESRNDLFAIAQHLDKLTCDAPLQDQIRGAVLAAAKRLPDSQSNL</sequence>
<reference evidence="3" key="1">
    <citation type="journal article" date="2019" name="Int. J. Syst. Evol. Microbiol.">
        <title>The Global Catalogue of Microorganisms (GCM) 10K type strain sequencing project: providing services to taxonomists for standard genome sequencing and annotation.</title>
        <authorList>
            <consortium name="The Broad Institute Genomics Platform"/>
            <consortium name="The Broad Institute Genome Sequencing Center for Infectious Disease"/>
            <person name="Wu L."/>
            <person name="Ma J."/>
        </authorList>
    </citation>
    <scope>NUCLEOTIDE SEQUENCE [LARGE SCALE GENOMIC DNA]</scope>
    <source>
        <strain evidence="3">NBRC 105857</strain>
    </source>
</reference>
<dbReference type="EMBL" id="BSOJ01000006">
    <property type="protein sequence ID" value="GLR25660.1"/>
    <property type="molecule type" value="Genomic_DNA"/>
</dbReference>